<dbReference type="SUPFAM" id="SSF52200">
    <property type="entry name" value="Toll/Interleukin receptor TIR domain"/>
    <property type="match status" value="1"/>
</dbReference>
<dbReference type="InterPro" id="IPR000157">
    <property type="entry name" value="TIR_dom"/>
</dbReference>
<dbReference type="PANTHER" id="PTHR24365:SF541">
    <property type="entry name" value="PROTEIN TOLL-RELATED"/>
    <property type="match status" value="1"/>
</dbReference>
<dbReference type="Proteomes" id="UP001519460">
    <property type="component" value="Unassembled WGS sequence"/>
</dbReference>
<evidence type="ECO:0000256" key="5">
    <source>
        <dbReference type="ARBA" id="ARBA00022989"/>
    </source>
</evidence>
<comment type="similarity">
    <text evidence="2">Belongs to the Toll-like receptor family.</text>
</comment>
<dbReference type="AlphaFoldDB" id="A0ABD0LZY6"/>
<keyword evidence="3 8" id="KW-0812">Transmembrane</keyword>
<organism evidence="10 11">
    <name type="scientific">Batillaria attramentaria</name>
    <dbReference type="NCBI Taxonomy" id="370345"/>
    <lineage>
        <taxon>Eukaryota</taxon>
        <taxon>Metazoa</taxon>
        <taxon>Spiralia</taxon>
        <taxon>Lophotrochozoa</taxon>
        <taxon>Mollusca</taxon>
        <taxon>Gastropoda</taxon>
        <taxon>Caenogastropoda</taxon>
        <taxon>Sorbeoconcha</taxon>
        <taxon>Cerithioidea</taxon>
        <taxon>Batillariidae</taxon>
        <taxon>Batillaria</taxon>
    </lineage>
</organism>
<gene>
    <name evidence="10" type="ORF">BaRGS_00003411</name>
</gene>
<feature type="compositionally biased region" description="Polar residues" evidence="7">
    <location>
        <begin position="267"/>
        <end position="282"/>
    </location>
</feature>
<reference evidence="10 11" key="1">
    <citation type="journal article" date="2023" name="Sci. Data">
        <title>Genome assembly of the Korean intertidal mud-creeper Batillaria attramentaria.</title>
        <authorList>
            <person name="Patra A.K."/>
            <person name="Ho P.T."/>
            <person name="Jun S."/>
            <person name="Lee S.J."/>
            <person name="Kim Y."/>
            <person name="Won Y.J."/>
        </authorList>
    </citation>
    <scope>NUCLEOTIDE SEQUENCE [LARGE SCALE GENOMIC DNA]</scope>
    <source>
        <strain evidence="10">Wonlab-2016</strain>
    </source>
</reference>
<feature type="domain" description="TIR" evidence="9">
    <location>
        <begin position="534"/>
        <end position="669"/>
    </location>
</feature>
<evidence type="ECO:0000256" key="8">
    <source>
        <dbReference type="SAM" id="Phobius"/>
    </source>
</evidence>
<feature type="region of interest" description="Disordered" evidence="7">
    <location>
        <begin position="724"/>
        <end position="743"/>
    </location>
</feature>
<dbReference type="InterPro" id="IPR001611">
    <property type="entry name" value="Leu-rich_rpt"/>
</dbReference>
<dbReference type="Pfam" id="PF01582">
    <property type="entry name" value="TIR"/>
    <property type="match status" value="1"/>
</dbReference>
<keyword evidence="5 8" id="KW-1133">Transmembrane helix</keyword>
<dbReference type="InterPro" id="IPR032675">
    <property type="entry name" value="LRR_dom_sf"/>
</dbReference>
<dbReference type="Gene3D" id="3.40.50.10140">
    <property type="entry name" value="Toll/interleukin-1 receptor homology (TIR) domain"/>
    <property type="match status" value="1"/>
</dbReference>
<dbReference type="SMART" id="SM00255">
    <property type="entry name" value="TIR"/>
    <property type="match status" value="1"/>
</dbReference>
<dbReference type="SUPFAM" id="SSF52058">
    <property type="entry name" value="L domain-like"/>
    <property type="match status" value="1"/>
</dbReference>
<dbReference type="PANTHER" id="PTHR24365">
    <property type="entry name" value="TOLL-LIKE RECEPTOR"/>
    <property type="match status" value="1"/>
</dbReference>
<dbReference type="EMBL" id="JACVVK020000011">
    <property type="protein sequence ID" value="KAK7505249.1"/>
    <property type="molecule type" value="Genomic_DNA"/>
</dbReference>
<evidence type="ECO:0000256" key="1">
    <source>
        <dbReference type="ARBA" id="ARBA00004167"/>
    </source>
</evidence>
<proteinExistence type="inferred from homology"/>
<feature type="region of interest" description="Disordered" evidence="7">
    <location>
        <begin position="253"/>
        <end position="283"/>
    </location>
</feature>
<protein>
    <recommendedName>
        <fullName evidence="9">TIR domain-containing protein</fullName>
    </recommendedName>
</protein>
<comment type="caution">
    <text evidence="10">The sequence shown here is derived from an EMBL/GenBank/DDBJ whole genome shotgun (WGS) entry which is preliminary data.</text>
</comment>
<evidence type="ECO:0000256" key="2">
    <source>
        <dbReference type="ARBA" id="ARBA00009634"/>
    </source>
</evidence>
<accession>A0ABD0LZY6</accession>
<evidence type="ECO:0000313" key="11">
    <source>
        <dbReference type="Proteomes" id="UP001519460"/>
    </source>
</evidence>
<dbReference type="PROSITE" id="PS51450">
    <property type="entry name" value="LRR"/>
    <property type="match status" value="1"/>
</dbReference>
<dbReference type="PROSITE" id="PS50104">
    <property type="entry name" value="TIR"/>
    <property type="match status" value="1"/>
</dbReference>
<feature type="transmembrane region" description="Helical" evidence="8">
    <location>
        <begin position="480"/>
        <end position="500"/>
    </location>
</feature>
<evidence type="ECO:0000259" key="9">
    <source>
        <dbReference type="PROSITE" id="PS50104"/>
    </source>
</evidence>
<dbReference type="InterPro" id="IPR035897">
    <property type="entry name" value="Toll_tir_struct_dom_sf"/>
</dbReference>
<keyword evidence="4" id="KW-0732">Signal</keyword>
<dbReference type="GO" id="GO:0016020">
    <property type="term" value="C:membrane"/>
    <property type="evidence" value="ECO:0007669"/>
    <property type="project" value="UniProtKB-SubCell"/>
</dbReference>
<comment type="subcellular location">
    <subcellularLocation>
        <location evidence="1">Membrane</location>
        <topology evidence="1">Single-pass membrane protein</topology>
    </subcellularLocation>
</comment>
<name>A0ABD0LZY6_9CAEN</name>
<sequence>MKFISSTSETTAAILVLCGVVGVSAMLPRDFNLSRQLPASWMSICQVLDDRSDDVNATITCHVTPGDDVEWRLADLRSSLAPIVDSGPYEVALEIDCEAGGNISLPFPMRSPGLVKLKVSNCRLLDKFADFNSSALELGDWLRELDMRSCTWVNEPGSLDVMVANLHKLTSHYECGQDSTLVSYIYRNISDELSLDQLLGDDSALGDVGGLLGNSSDLGGLLGNSSVLAGLLGNSTDLGNLLNSTDVDGLGNLLGSSGSDGTGSTGHSVKTSADTTPSSMTPQDPAADVLGTITNLDNVLGSCNFERLEVMDESFNPLTSKHHFEFMVKDAKFPRLLLLNYTMIGMTDVPRELREWRRFFPALRTLDLSHNYIQELGNIIPYPYVIPTTFVLQHNNISRITLQMFKDWARVENFYVDISYNPLDCNCEEFGQFSAGFPGREKVGGAGMTCATPTILAGRAIGSLTHDDLPCPVAVADLRAAMAVLSVVAVVLLVLLIVAVRYRREVRILMFTRVHVLLPCGLPHAHSGGDVPEKKFDAFVAYAHQDSDWVLGQLLTKLEEPTTRACGPCKLCIHQRDFVVGKPIIDNIIDSIAASRHTIVIVSSSFVKSAWAMEELQQAYRQSLEERRAPPGVGGVGGRAAVRHDARAASLLQDLHLPARERQAVLGQLSWNLLEREPPRDSTEVLRFLLGLLYSIHVTAENAGSKSKEIGKESSDNDYDNVAFGSKDAPPIKDVESGLPSQPQPVDMEFQKALFLETMRTISVDSTCSAISTVSDDRYLVASA</sequence>
<evidence type="ECO:0000256" key="7">
    <source>
        <dbReference type="SAM" id="MobiDB-lite"/>
    </source>
</evidence>
<evidence type="ECO:0000256" key="6">
    <source>
        <dbReference type="ARBA" id="ARBA00023136"/>
    </source>
</evidence>
<keyword evidence="11" id="KW-1185">Reference proteome</keyword>
<evidence type="ECO:0000256" key="4">
    <source>
        <dbReference type="ARBA" id="ARBA00022729"/>
    </source>
</evidence>
<evidence type="ECO:0000313" key="10">
    <source>
        <dbReference type="EMBL" id="KAK7505249.1"/>
    </source>
</evidence>
<evidence type="ECO:0000256" key="3">
    <source>
        <dbReference type="ARBA" id="ARBA00022692"/>
    </source>
</evidence>
<keyword evidence="6 8" id="KW-0472">Membrane</keyword>
<dbReference type="Gene3D" id="3.80.10.10">
    <property type="entry name" value="Ribonuclease Inhibitor"/>
    <property type="match status" value="1"/>
</dbReference>